<comment type="caution">
    <text evidence="1">The sequence shown here is derived from an EMBL/GenBank/DDBJ whole genome shotgun (WGS) entry which is preliminary data.</text>
</comment>
<gene>
    <name evidence="1" type="ORF">AYI70_g10943</name>
</gene>
<organism evidence="1 2">
    <name type="scientific">Smittium culicis</name>
    <dbReference type="NCBI Taxonomy" id="133412"/>
    <lineage>
        <taxon>Eukaryota</taxon>
        <taxon>Fungi</taxon>
        <taxon>Fungi incertae sedis</taxon>
        <taxon>Zoopagomycota</taxon>
        <taxon>Kickxellomycotina</taxon>
        <taxon>Harpellomycetes</taxon>
        <taxon>Harpellales</taxon>
        <taxon>Legeriomycetaceae</taxon>
        <taxon>Smittium</taxon>
    </lineage>
</organism>
<protein>
    <submittedName>
        <fullName evidence="1">Uncharacterized protein</fullName>
    </submittedName>
</protein>
<dbReference type="EMBL" id="LSSN01005473">
    <property type="protein sequence ID" value="OMJ09402.1"/>
    <property type="molecule type" value="Genomic_DNA"/>
</dbReference>
<proteinExistence type="predicted"/>
<evidence type="ECO:0000313" key="1">
    <source>
        <dbReference type="EMBL" id="OMJ09402.1"/>
    </source>
</evidence>
<dbReference type="AlphaFoldDB" id="A0A1R1X441"/>
<sequence length="151" mass="16185">MNLLKGKKIDKTNVDTTKNKSFMVFGEEAEDPGGDVLGGERVAVVAELARYQQRRNEDLVRGGGAAHEVFGEALLQAITNGLISGLWMYPPVGDVLPPPSLPVPLRFGLSARPIACCRVFWRCARAIARQVPATLAVPRLFATESAAGVAV</sequence>
<name>A0A1R1X441_9FUNG</name>
<evidence type="ECO:0000313" key="2">
    <source>
        <dbReference type="Proteomes" id="UP000187283"/>
    </source>
</evidence>
<accession>A0A1R1X441</accession>
<keyword evidence="2" id="KW-1185">Reference proteome</keyword>
<reference evidence="1 2" key="1">
    <citation type="submission" date="2017-01" db="EMBL/GenBank/DDBJ databases">
        <authorList>
            <person name="Mah S.A."/>
            <person name="Swanson W.J."/>
            <person name="Moy G.W."/>
            <person name="Vacquier V.D."/>
        </authorList>
    </citation>
    <scope>NUCLEOTIDE SEQUENCE [LARGE SCALE GENOMIC DNA]</scope>
    <source>
        <strain evidence="1 2">GSMNP</strain>
    </source>
</reference>
<dbReference type="Proteomes" id="UP000187283">
    <property type="component" value="Unassembled WGS sequence"/>
</dbReference>